<protein>
    <submittedName>
        <fullName evidence="1">Uncharacterized protein</fullName>
    </submittedName>
</protein>
<sequence length="182" mass="20524">MAVSLNPFSSWNMWGGNERKEKEPVSNGSSLNSSTTSEWTLTLKEHEVVKFPLVKENKKVQSPSHRKVRRKREENMEETRIVPSDGGDWCFLSGFESDDSDWSIGWLEPLGSDFESNDNDDEDDSGDDSFAVLVPCYSPGCKEVEDSNNVLLNAIKNLPNEFSSDGKNYMEKWLASLQNFGS</sequence>
<evidence type="ECO:0000313" key="1">
    <source>
        <dbReference type="EMBL" id="CAJ2636272.1"/>
    </source>
</evidence>
<comment type="caution">
    <text evidence="1">The sequence shown here is derived from an EMBL/GenBank/DDBJ whole genome shotgun (WGS) entry which is preliminary data.</text>
</comment>
<keyword evidence="2" id="KW-1185">Reference proteome</keyword>
<accession>A0ACB0IZB4</accession>
<evidence type="ECO:0000313" key="2">
    <source>
        <dbReference type="Proteomes" id="UP001177021"/>
    </source>
</evidence>
<name>A0ACB0IZB4_TRIPR</name>
<organism evidence="1 2">
    <name type="scientific">Trifolium pratense</name>
    <name type="common">Red clover</name>
    <dbReference type="NCBI Taxonomy" id="57577"/>
    <lineage>
        <taxon>Eukaryota</taxon>
        <taxon>Viridiplantae</taxon>
        <taxon>Streptophyta</taxon>
        <taxon>Embryophyta</taxon>
        <taxon>Tracheophyta</taxon>
        <taxon>Spermatophyta</taxon>
        <taxon>Magnoliopsida</taxon>
        <taxon>eudicotyledons</taxon>
        <taxon>Gunneridae</taxon>
        <taxon>Pentapetalae</taxon>
        <taxon>rosids</taxon>
        <taxon>fabids</taxon>
        <taxon>Fabales</taxon>
        <taxon>Fabaceae</taxon>
        <taxon>Papilionoideae</taxon>
        <taxon>50 kb inversion clade</taxon>
        <taxon>NPAAA clade</taxon>
        <taxon>Hologalegina</taxon>
        <taxon>IRL clade</taxon>
        <taxon>Trifolieae</taxon>
        <taxon>Trifolium</taxon>
    </lineage>
</organism>
<dbReference type="Proteomes" id="UP001177021">
    <property type="component" value="Unassembled WGS sequence"/>
</dbReference>
<proteinExistence type="predicted"/>
<gene>
    <name evidence="1" type="ORF">MILVUS5_LOCUS6789</name>
</gene>
<reference evidence="1" key="1">
    <citation type="submission" date="2023-10" db="EMBL/GenBank/DDBJ databases">
        <authorList>
            <person name="Rodriguez Cubillos JULIANA M."/>
            <person name="De Vega J."/>
        </authorList>
    </citation>
    <scope>NUCLEOTIDE SEQUENCE</scope>
</reference>
<dbReference type="EMBL" id="CASHSV030000002">
    <property type="protein sequence ID" value="CAJ2636272.1"/>
    <property type="molecule type" value="Genomic_DNA"/>
</dbReference>